<dbReference type="PANTHER" id="PTHR32194:SF0">
    <property type="entry name" value="ATP-DEPENDENT PROTEASE SUBUNIT HSLV"/>
    <property type="match status" value="1"/>
</dbReference>
<dbReference type="EC" id="3.4.25.1" evidence="9"/>
<comment type="subcellular location">
    <subcellularLocation>
        <location evidence="9">Cytoplasm</location>
    </subcellularLocation>
</comment>
<dbReference type="InterPro" id="IPR023333">
    <property type="entry name" value="Proteasome_suB-type"/>
</dbReference>
<dbReference type="InterPro" id="IPR000243">
    <property type="entry name" value="Pept_T1A_subB"/>
</dbReference>
<keyword evidence="4 9" id="KW-0888">Threonine protease</keyword>
<dbReference type="GO" id="GO:0004298">
    <property type="term" value="F:threonine-type endopeptidase activity"/>
    <property type="evidence" value="ECO:0007669"/>
    <property type="project" value="UniProtKB-UniRule"/>
</dbReference>
<dbReference type="SUPFAM" id="SSF56235">
    <property type="entry name" value="N-terminal nucleophile aminohydrolases (Ntn hydrolases)"/>
    <property type="match status" value="1"/>
</dbReference>
<evidence type="ECO:0000256" key="1">
    <source>
        <dbReference type="ARBA" id="ARBA00001198"/>
    </source>
</evidence>
<dbReference type="GO" id="GO:0010498">
    <property type="term" value="P:proteasomal protein catabolic process"/>
    <property type="evidence" value="ECO:0007669"/>
    <property type="project" value="UniProtKB-UniRule"/>
</dbReference>
<organism evidence="11 12">
    <name type="scientific">Candidatus Nitrosocaldus cavascurensis</name>
    <dbReference type="NCBI Taxonomy" id="2058097"/>
    <lineage>
        <taxon>Archaea</taxon>
        <taxon>Nitrososphaerota</taxon>
        <taxon>Nitrososphaeria</taxon>
        <taxon>Candidatus Nitrosocaldales</taxon>
        <taxon>Candidatus Nitrosocaldaceae</taxon>
        <taxon>Candidatus Nitrosocaldus</taxon>
    </lineage>
</organism>
<gene>
    <name evidence="9 11" type="primary">psmB</name>
    <name evidence="11" type="ORF">NCAV_0030</name>
</gene>
<feature type="chain" id="PRO_5023517688" description="Proteasome subunit beta" evidence="9">
    <location>
        <begin position="21"/>
        <end position="219"/>
    </location>
</feature>
<proteinExistence type="inferred from homology"/>
<feature type="active site" description="Nucleophile" evidence="9 10">
    <location>
        <position position="21"/>
    </location>
</feature>
<dbReference type="PRINTS" id="PR00141">
    <property type="entry name" value="PROTEASOME"/>
</dbReference>
<dbReference type="PROSITE" id="PS51476">
    <property type="entry name" value="PROTEASOME_BETA_2"/>
    <property type="match status" value="1"/>
</dbReference>
<dbReference type="KEGG" id="ncv:NCAV_0030"/>
<dbReference type="PROSITE" id="PS00854">
    <property type="entry name" value="PROTEASOME_BETA_1"/>
    <property type="match status" value="1"/>
</dbReference>
<evidence type="ECO:0000313" key="11">
    <source>
        <dbReference type="EMBL" id="SPC33230.1"/>
    </source>
</evidence>
<name>A0A2K5ANL0_9ARCH</name>
<accession>A0A2K5ANL0</accession>
<dbReference type="PANTHER" id="PTHR32194">
    <property type="entry name" value="METALLOPROTEASE TLDD"/>
    <property type="match status" value="1"/>
</dbReference>
<dbReference type="Gene3D" id="3.60.20.10">
    <property type="entry name" value="Glutamine Phosphoribosylpyrophosphate, subunit 1, domain 1"/>
    <property type="match status" value="1"/>
</dbReference>
<evidence type="ECO:0000256" key="8">
    <source>
        <dbReference type="ARBA" id="ARBA00023145"/>
    </source>
</evidence>
<dbReference type="InterPro" id="IPR019983">
    <property type="entry name" value="Pept_T1A_Psome_bsu_arc"/>
</dbReference>
<keyword evidence="7 9" id="KW-0647">Proteasome</keyword>
<dbReference type="NCBIfam" id="TIGR03634">
    <property type="entry name" value="arc_protsome_B"/>
    <property type="match status" value="1"/>
</dbReference>
<keyword evidence="8 9" id="KW-0865">Zymogen</keyword>
<comment type="function">
    <text evidence="9">Component of the proteasome core, a large protease complex with broad specificity involved in protein degradation.</text>
</comment>
<dbReference type="FunFam" id="3.60.20.10:FF:000049">
    <property type="entry name" value="Proteasome subunit beta"/>
    <property type="match status" value="1"/>
</dbReference>
<keyword evidence="3 9" id="KW-0645">Protease</keyword>
<evidence type="ECO:0000256" key="7">
    <source>
        <dbReference type="ARBA" id="ARBA00022942"/>
    </source>
</evidence>
<dbReference type="Pfam" id="PF00227">
    <property type="entry name" value="Proteasome"/>
    <property type="match status" value="1"/>
</dbReference>
<reference evidence="12" key="1">
    <citation type="submission" date="2018-01" db="EMBL/GenBank/DDBJ databases">
        <authorList>
            <person name="Kerou L M."/>
        </authorList>
    </citation>
    <scope>NUCLEOTIDE SEQUENCE [LARGE SCALE GENOMIC DNA]</scope>
    <source>
        <strain evidence="12">SCU2</strain>
    </source>
</reference>
<feature type="propeptide" id="PRO_5014481968" description="Removed in mature form; by autocatalysis" evidence="9">
    <location>
        <begin position="1"/>
        <end position="20"/>
    </location>
</feature>
<evidence type="ECO:0000256" key="6">
    <source>
        <dbReference type="ARBA" id="ARBA00022813"/>
    </source>
</evidence>
<keyword evidence="5 9" id="KW-0378">Hydrolase</keyword>
<keyword evidence="2 9" id="KW-0963">Cytoplasm</keyword>
<comment type="activity regulation">
    <text evidence="9">The formation of the proteasomal ATPase PAN-20S proteasome complex, via the docking of the C-termini of PAN into the intersubunit pockets in the alpha-rings, triggers opening of the gate for substrate entry. Interconversion between the open-gate and close-gate conformations leads to a dynamic regulation of the 20S proteasome proteolysis activity.</text>
</comment>
<dbReference type="AlphaFoldDB" id="A0A2K5ANL0"/>
<evidence type="ECO:0000256" key="9">
    <source>
        <dbReference type="HAMAP-Rule" id="MF_02113"/>
    </source>
</evidence>
<dbReference type="Proteomes" id="UP000236248">
    <property type="component" value="Chromosome NCAV"/>
</dbReference>
<dbReference type="GO" id="GO:0019774">
    <property type="term" value="C:proteasome core complex, beta-subunit complex"/>
    <property type="evidence" value="ECO:0007669"/>
    <property type="project" value="UniProtKB-UniRule"/>
</dbReference>
<comment type="catalytic activity">
    <reaction evidence="1 9">
        <text>Cleavage of peptide bonds with very broad specificity.</text>
        <dbReference type="EC" id="3.4.25.1"/>
    </reaction>
</comment>
<comment type="subunit">
    <text evidence="9">The 20S proteasome core is composed of 14 alpha and 14 beta subunits that assemble into four stacked heptameric rings, resulting in a barrel-shaped structure. The two inner rings, each composed of seven catalytic beta subunits, are sandwiched by two outer rings, each composed of seven alpha subunits. The catalytic chamber with the active sites is on the inside of the barrel. Has a gated structure, the ends of the cylinder being occluded by the N-termini of the alpha-subunits. Is capped at one or both ends by the proteasome regulatory ATPase, PAN.</text>
</comment>
<evidence type="ECO:0000256" key="10">
    <source>
        <dbReference type="PIRSR" id="PIRSR600243-1"/>
    </source>
</evidence>
<dbReference type="HAMAP" id="MF_02113_A">
    <property type="entry name" value="Proteasome_B_A"/>
    <property type="match status" value="1"/>
</dbReference>
<dbReference type="InterPro" id="IPR016050">
    <property type="entry name" value="Proteasome_bsu_CS"/>
</dbReference>
<dbReference type="GO" id="GO:0005737">
    <property type="term" value="C:cytoplasm"/>
    <property type="evidence" value="ECO:0007669"/>
    <property type="project" value="UniProtKB-SubCell"/>
</dbReference>
<comment type="similarity">
    <text evidence="9">Belongs to the peptidase T1B family.</text>
</comment>
<evidence type="ECO:0000313" key="12">
    <source>
        <dbReference type="Proteomes" id="UP000236248"/>
    </source>
</evidence>
<sequence>MLGGLFLHNNRYVESNRLHGTTTVGLQCKDGVVLATDTRATAGYLFIAHRHVRKIAKIDEHVALTIAGSVADAQSMIDILRYHASIYKLENRVPIPTKSVARLAANVFFAQRFYPLIAEILVGGYDSEGPSVYMVDLFGSVNKEVFVSTGSGSPVAYGILESEFKPDMSVDEAAKVATRAIAAAIMRNAGTGDGIDVVAIDKNGYRELSRRFVGLRLNE</sequence>
<dbReference type="RefSeq" id="WP_103286461.1">
    <property type="nucleotide sequence ID" value="NZ_LT981265.1"/>
</dbReference>
<evidence type="ECO:0000256" key="4">
    <source>
        <dbReference type="ARBA" id="ARBA00022698"/>
    </source>
</evidence>
<dbReference type="GeneID" id="41594136"/>
<keyword evidence="12" id="KW-1185">Reference proteome</keyword>
<dbReference type="InterPro" id="IPR029055">
    <property type="entry name" value="Ntn_hydrolases_N"/>
</dbReference>
<keyword evidence="6 9" id="KW-0068">Autocatalytic cleavage</keyword>
<protein>
    <recommendedName>
        <fullName evidence="9">Proteasome subunit beta</fullName>
        <ecNumber evidence="9">3.4.25.1</ecNumber>
    </recommendedName>
    <alternativeName>
        <fullName evidence="9">20S proteasome beta subunit</fullName>
    </alternativeName>
    <alternativeName>
        <fullName evidence="9">Proteasome core protein PsmB</fullName>
    </alternativeName>
</protein>
<dbReference type="InterPro" id="IPR001353">
    <property type="entry name" value="Proteasome_sua/b"/>
</dbReference>
<dbReference type="EMBL" id="LT981265">
    <property type="protein sequence ID" value="SPC33230.1"/>
    <property type="molecule type" value="Genomic_DNA"/>
</dbReference>
<evidence type="ECO:0000256" key="5">
    <source>
        <dbReference type="ARBA" id="ARBA00022801"/>
    </source>
</evidence>
<evidence type="ECO:0000256" key="2">
    <source>
        <dbReference type="ARBA" id="ARBA00022490"/>
    </source>
</evidence>
<evidence type="ECO:0000256" key="3">
    <source>
        <dbReference type="ARBA" id="ARBA00022670"/>
    </source>
</evidence>